<dbReference type="Proteomes" id="UP000280346">
    <property type="component" value="Unassembled WGS sequence"/>
</dbReference>
<keyword evidence="6" id="KW-1185">Reference proteome</keyword>
<gene>
    <name evidence="5" type="ORF">EJ913_17615</name>
</gene>
<dbReference type="NCBIfam" id="NF007899">
    <property type="entry name" value="PRK10605.1"/>
    <property type="match status" value="1"/>
</dbReference>
<reference evidence="5 6" key="1">
    <citation type="submission" date="2018-12" db="EMBL/GenBank/DDBJ databases">
        <authorList>
            <person name="Yang Y."/>
        </authorList>
    </citation>
    <scope>NUCLEOTIDE SEQUENCE [LARGE SCALE GENOMIC DNA]</scope>
    <source>
        <strain evidence="5 6">GSF71</strain>
    </source>
</reference>
<protein>
    <submittedName>
        <fullName evidence="5">Alkene reductase</fullName>
    </submittedName>
</protein>
<evidence type="ECO:0000313" key="6">
    <source>
        <dbReference type="Proteomes" id="UP000280346"/>
    </source>
</evidence>
<evidence type="ECO:0000256" key="3">
    <source>
        <dbReference type="ARBA" id="ARBA00023002"/>
    </source>
</evidence>
<evidence type="ECO:0000259" key="4">
    <source>
        <dbReference type="Pfam" id="PF00724"/>
    </source>
</evidence>
<feature type="domain" description="NADH:flavin oxidoreductase/NADH oxidase N-terminal" evidence="4">
    <location>
        <begin position="11"/>
        <end position="349"/>
    </location>
</feature>
<dbReference type="Pfam" id="PF00724">
    <property type="entry name" value="Oxidored_FMN"/>
    <property type="match status" value="1"/>
</dbReference>
<dbReference type="FunFam" id="3.20.20.70:FF:000059">
    <property type="entry name" value="N-ethylmaleimide reductase, FMN-linked"/>
    <property type="match status" value="1"/>
</dbReference>
<sequence>MTTDFAGDDPLFTPVRLGALALGHRVVMAPLTRMRASQPGDVPQAMNVEYYRQRASLGGLIITEATDISAQARGYPGVPGIHTERQVAGWSRVTEAVHAKRGRIVLQIWHTGRVSHPSLQPGGVPPVAPSAVLPAGWRHMDATGAPADPAVPAALSRDGIAGIVENFAEAVRNARRAGFDGVELHGANGYLIDQFLQDSSNRRTDEYGGSVENRARFLMEVVDAATGSWSADRIGVRLSPWGTYNGMADSDPAALHAHVGAALATRKLAYLHVVEPRADQTSDTNAIKADAPDAGALLKRAFGGPVISAGGYVGDTARDALREGRADAIAFGRLFIANPDLPRRLQIGAAMNRYDRSSFYGGDERGYVDYPTLEQQTA</sequence>
<dbReference type="Gene3D" id="3.20.20.70">
    <property type="entry name" value="Aldolase class I"/>
    <property type="match status" value="1"/>
</dbReference>
<dbReference type="GO" id="GO:0005829">
    <property type="term" value="C:cytosol"/>
    <property type="evidence" value="ECO:0007669"/>
    <property type="project" value="TreeGrafter"/>
</dbReference>
<comment type="cofactor">
    <cofactor evidence="1">
        <name>FMN</name>
        <dbReference type="ChEBI" id="CHEBI:58210"/>
    </cofactor>
</comment>
<dbReference type="RefSeq" id="WP_127000217.1">
    <property type="nucleotide sequence ID" value="NZ_CP173194.1"/>
</dbReference>
<evidence type="ECO:0000313" key="5">
    <source>
        <dbReference type="EMBL" id="RUQ68447.1"/>
    </source>
</evidence>
<evidence type="ECO:0000256" key="2">
    <source>
        <dbReference type="ARBA" id="ARBA00005979"/>
    </source>
</evidence>
<name>A0A433J674_9PROT</name>
<dbReference type="SUPFAM" id="SSF51395">
    <property type="entry name" value="FMN-linked oxidoreductases"/>
    <property type="match status" value="1"/>
</dbReference>
<dbReference type="OrthoDB" id="9804454at2"/>
<dbReference type="InterPro" id="IPR001155">
    <property type="entry name" value="OxRdtase_FMN_N"/>
</dbReference>
<dbReference type="CDD" id="cd02933">
    <property type="entry name" value="OYE_like_FMN"/>
    <property type="match status" value="1"/>
</dbReference>
<dbReference type="PANTHER" id="PTHR22893">
    <property type="entry name" value="NADH OXIDOREDUCTASE-RELATED"/>
    <property type="match status" value="1"/>
</dbReference>
<comment type="caution">
    <text evidence="5">The sequence shown here is derived from an EMBL/GenBank/DDBJ whole genome shotgun (WGS) entry which is preliminary data.</text>
</comment>
<keyword evidence="3" id="KW-0560">Oxidoreductase</keyword>
<evidence type="ECO:0000256" key="1">
    <source>
        <dbReference type="ARBA" id="ARBA00001917"/>
    </source>
</evidence>
<dbReference type="InterPro" id="IPR045247">
    <property type="entry name" value="Oye-like"/>
</dbReference>
<dbReference type="InterPro" id="IPR013785">
    <property type="entry name" value="Aldolase_TIM"/>
</dbReference>
<organism evidence="5 6">
    <name type="scientific">Azospirillum doebereinerae</name>
    <dbReference type="NCBI Taxonomy" id="92933"/>
    <lineage>
        <taxon>Bacteria</taxon>
        <taxon>Pseudomonadati</taxon>
        <taxon>Pseudomonadota</taxon>
        <taxon>Alphaproteobacteria</taxon>
        <taxon>Rhodospirillales</taxon>
        <taxon>Azospirillaceae</taxon>
        <taxon>Azospirillum</taxon>
    </lineage>
</organism>
<dbReference type="GO" id="GO:0010181">
    <property type="term" value="F:FMN binding"/>
    <property type="evidence" value="ECO:0007669"/>
    <property type="project" value="InterPro"/>
</dbReference>
<proteinExistence type="inferred from homology"/>
<dbReference type="AlphaFoldDB" id="A0A433J674"/>
<dbReference type="PANTHER" id="PTHR22893:SF98">
    <property type="entry name" value="OXIDOREDUCTASE"/>
    <property type="match status" value="1"/>
</dbReference>
<dbReference type="GO" id="GO:0016628">
    <property type="term" value="F:oxidoreductase activity, acting on the CH-CH group of donors, NAD or NADP as acceptor"/>
    <property type="evidence" value="ECO:0007669"/>
    <property type="project" value="UniProtKB-ARBA"/>
</dbReference>
<dbReference type="EMBL" id="RZIJ01000014">
    <property type="protein sequence ID" value="RUQ68447.1"/>
    <property type="molecule type" value="Genomic_DNA"/>
</dbReference>
<comment type="similarity">
    <text evidence="2">Belongs to the NADH:flavin oxidoreductase/NADH oxidase family.</text>
</comment>
<accession>A0A433J674</accession>